<keyword evidence="2" id="KW-1185">Reference proteome</keyword>
<evidence type="ECO:0000313" key="1">
    <source>
        <dbReference type="EMBL" id="GAA3388667.1"/>
    </source>
</evidence>
<organism evidence="1 2">
    <name type="scientific">Cryptosporangium minutisporangium</name>
    <dbReference type="NCBI Taxonomy" id="113569"/>
    <lineage>
        <taxon>Bacteria</taxon>
        <taxon>Bacillati</taxon>
        <taxon>Actinomycetota</taxon>
        <taxon>Actinomycetes</taxon>
        <taxon>Cryptosporangiales</taxon>
        <taxon>Cryptosporangiaceae</taxon>
        <taxon>Cryptosporangium</taxon>
    </lineage>
</organism>
<proteinExistence type="predicted"/>
<evidence type="ECO:0000313" key="2">
    <source>
        <dbReference type="Proteomes" id="UP001501676"/>
    </source>
</evidence>
<gene>
    <name evidence="1" type="ORF">GCM10020369_35760</name>
</gene>
<dbReference type="Proteomes" id="UP001501676">
    <property type="component" value="Unassembled WGS sequence"/>
</dbReference>
<comment type="caution">
    <text evidence="1">The sequence shown here is derived from an EMBL/GenBank/DDBJ whole genome shotgun (WGS) entry which is preliminary data.</text>
</comment>
<protein>
    <submittedName>
        <fullName evidence="1">Uncharacterized protein</fullName>
    </submittedName>
</protein>
<reference evidence="2" key="1">
    <citation type="journal article" date="2019" name="Int. J. Syst. Evol. Microbiol.">
        <title>The Global Catalogue of Microorganisms (GCM) 10K type strain sequencing project: providing services to taxonomists for standard genome sequencing and annotation.</title>
        <authorList>
            <consortium name="The Broad Institute Genomics Platform"/>
            <consortium name="The Broad Institute Genome Sequencing Center for Infectious Disease"/>
            <person name="Wu L."/>
            <person name="Ma J."/>
        </authorList>
    </citation>
    <scope>NUCLEOTIDE SEQUENCE [LARGE SCALE GENOMIC DNA]</scope>
    <source>
        <strain evidence="2">JCM 9458</strain>
    </source>
</reference>
<name>A0ABP6SZJ6_9ACTN</name>
<dbReference type="InterPro" id="IPR024079">
    <property type="entry name" value="MetalloPept_cat_dom_sf"/>
</dbReference>
<dbReference type="Gene3D" id="3.40.390.10">
    <property type="entry name" value="Collagenase (Catalytic Domain)"/>
    <property type="match status" value="2"/>
</dbReference>
<accession>A0ABP6SZJ6</accession>
<sequence>MAVTAIRWADEQQYDVHLLRGTTRLLAESLILERDDGPPVSAQNLPAGLNVSVSFAARTVLDRPRHGVTIRAADGFLDADTNPPSGALVRNFMVVAGVIDQVSGKTFEQRIRVHLHTSVARMWLTPATLAIRSGADGSRFTVLARFDDGTIGDVTNWPNLIWTVTEPGAGTPSQAVRFAPDVGLQTLAVGREAQVSVAFPGPPRRTATATVRTEPAWSTPTQVTPLARRPGGDWRQRPNVLFLSEGFEADEAQEFLRVVRAVVKNLRTWPSARPYNLVGDFLNVWTCFRPSREAGVSFLSECYTTPRRNRTTGARLVTRPALPLTATSEWSVANLVDAVGLPVPVDDGPGTNTTLQQKLRDWERLYPGRVPADAVTPEVYADWRAQAGRILVNERDTAFGFGYGERPTFQDPDTEPFHRRRLREAPFLDFLGSLRFGTEPIGPTWTTGKDRRLVCLVLRSRFISGNAFGHHFSMALGSKQELLVRDAASGDGTDLVVPAVPRTVPLTAVGSAAHEFSHCVNLADEYGRAPGPPTVTEAAEVRRHGNVQLASDLGSTGNIDADRIIWTWHRIARCGVLATAPVPRGDNEYTLRLRPGDAFPFQVDDLVRLRGRPLTQRPDPSFALRVTARTGDELSAEQIEGLPTALDPALFPAGADPQLDSIVYAPVRAADGTTELTLVAPAIQRHLRTTRRPLYANPVAGCGFDASVVQKPTSLPSGLDPRRPRFRELLVGLSEGGAEFNCGVYHPTGACLMRDTRSLVEKLPHLAGFCPVCRYLLVDVLDPTRHGEVDAYYAPDYPRP</sequence>
<dbReference type="EMBL" id="BAAAYN010000023">
    <property type="protein sequence ID" value="GAA3388667.1"/>
    <property type="molecule type" value="Genomic_DNA"/>
</dbReference>